<sequence>MLSSRAHESDEETMTTTIEQKEQEAQKNELRWLLEEIHLDVKSSVIVGIEECLSRLCDRENAVKLVMSSSRRETVKGTVDRVGTYISECDMLIKLPSANKGHPFPIRLGKDPIATKSGTSSPTVHPTGQVTESKANTSYPLIQLVDTVNFLDEALSLSQQLTIDCQALSKEGHSHSHINTQMGLGQLLGLVKNALSTLHEPKPSSIYPQRRTDRTKFSGLPAGVAVDFYLIDSNVITDIRAYEDIDDPSTSPVDAFGAITSMLSIGKKKHPPQIIKHGDLSIIEHERVRIESQDPNLISVTTKLTALEALLESIVRKLQLCT</sequence>
<organism evidence="2 3">
    <name type="scientific">Sugiyamaella lignohabitans</name>
    <dbReference type="NCBI Taxonomy" id="796027"/>
    <lineage>
        <taxon>Eukaryota</taxon>
        <taxon>Fungi</taxon>
        <taxon>Dikarya</taxon>
        <taxon>Ascomycota</taxon>
        <taxon>Saccharomycotina</taxon>
        <taxon>Dipodascomycetes</taxon>
        <taxon>Dipodascales</taxon>
        <taxon>Trichomonascaceae</taxon>
        <taxon>Sugiyamaella</taxon>
    </lineage>
</organism>
<reference evidence="2 3" key="1">
    <citation type="submission" date="2016-02" db="EMBL/GenBank/DDBJ databases">
        <title>Complete genome sequence and transcriptome regulation of the pentose utilising yeast Sugiyamaella lignohabitans.</title>
        <authorList>
            <person name="Bellasio M."/>
            <person name="Peymann A."/>
            <person name="Valli M."/>
            <person name="Sipitzky M."/>
            <person name="Graf A."/>
            <person name="Sauer M."/>
            <person name="Marx H."/>
            <person name="Mattanovich D."/>
        </authorList>
    </citation>
    <scope>NUCLEOTIDE SEQUENCE [LARGE SCALE GENOMIC DNA]</scope>
    <source>
        <strain evidence="2 3">CBS 10342</strain>
    </source>
</reference>
<feature type="region of interest" description="Disordered" evidence="1">
    <location>
        <begin position="1"/>
        <end position="22"/>
    </location>
</feature>
<dbReference type="InterPro" id="IPR028241">
    <property type="entry name" value="RAVE2/Rogdi"/>
</dbReference>
<dbReference type="EMBL" id="CP014500">
    <property type="protein sequence ID" value="ANB11601.1"/>
    <property type="molecule type" value="Genomic_DNA"/>
</dbReference>
<evidence type="ECO:0000313" key="2">
    <source>
        <dbReference type="EMBL" id="ANB11601.1"/>
    </source>
</evidence>
<dbReference type="AlphaFoldDB" id="A0A161HG06"/>
<keyword evidence="3" id="KW-1185">Reference proteome</keyword>
<dbReference type="GO" id="GO:0043291">
    <property type="term" value="C:RAVE complex"/>
    <property type="evidence" value="ECO:0007669"/>
    <property type="project" value="TreeGrafter"/>
</dbReference>
<proteinExistence type="predicted"/>
<dbReference type="RefSeq" id="XP_018734078.1">
    <property type="nucleotide sequence ID" value="XM_018881490.1"/>
</dbReference>
<dbReference type="OrthoDB" id="66510at2759"/>
<dbReference type="Pfam" id="PF10259">
    <property type="entry name" value="Rogdi_lz"/>
    <property type="match status" value="1"/>
</dbReference>
<dbReference type="PANTHER" id="PTHR13618:SF1">
    <property type="entry name" value="PROTEIN ROGDI HOMOLOG"/>
    <property type="match status" value="1"/>
</dbReference>
<dbReference type="GeneID" id="30036553"/>
<accession>A0A161HG06</accession>
<evidence type="ECO:0008006" key="4">
    <source>
        <dbReference type="Google" id="ProtNLM"/>
    </source>
</evidence>
<name>A0A161HG06_9ASCO</name>
<dbReference type="PANTHER" id="PTHR13618">
    <property type="entry name" value="LEUCINE ZIPPER CONTAINING TRANSCRIPTION FACTOR LZF1"/>
    <property type="match status" value="1"/>
</dbReference>
<evidence type="ECO:0000256" key="1">
    <source>
        <dbReference type="SAM" id="MobiDB-lite"/>
    </source>
</evidence>
<dbReference type="KEGG" id="slb:AWJ20_4422"/>
<gene>
    <name evidence="2" type="ORF">AWJ20_4422</name>
</gene>
<evidence type="ECO:0000313" key="3">
    <source>
        <dbReference type="Proteomes" id="UP000189580"/>
    </source>
</evidence>
<protein>
    <recommendedName>
        <fullName evidence="4">RAVE subunit 2/Rogdi</fullName>
    </recommendedName>
</protein>
<dbReference type="Proteomes" id="UP000189580">
    <property type="component" value="Chromosome c"/>
</dbReference>